<dbReference type="Proteomes" id="UP000053259">
    <property type="component" value="Unassembled WGS sequence"/>
</dbReference>
<dbReference type="RefSeq" id="XP_016213781.1">
    <property type="nucleotide sequence ID" value="XM_016358163.1"/>
</dbReference>
<dbReference type="InterPro" id="IPR036291">
    <property type="entry name" value="NAD(P)-bd_dom_sf"/>
</dbReference>
<dbReference type="PANTHER" id="PTHR43639">
    <property type="entry name" value="OXIDOREDUCTASE, SHORT-CHAIN DEHYDROGENASE/REDUCTASE FAMILY (AFU_ORTHOLOGUE AFUA_5G02870)"/>
    <property type="match status" value="1"/>
</dbReference>
<dbReference type="InterPro" id="IPR020904">
    <property type="entry name" value="Sc_DH/Rdtase_CS"/>
</dbReference>
<dbReference type="OrthoDB" id="47007at2759"/>
<evidence type="ECO:0000256" key="2">
    <source>
        <dbReference type="ARBA" id="ARBA00022857"/>
    </source>
</evidence>
<reference evidence="5 6" key="1">
    <citation type="submission" date="2015-01" db="EMBL/GenBank/DDBJ databases">
        <title>The Genome Sequence of Ochroconis gallopava CBS43764.</title>
        <authorList>
            <consortium name="The Broad Institute Genomics Platform"/>
            <person name="Cuomo C."/>
            <person name="de Hoog S."/>
            <person name="Gorbushina A."/>
            <person name="Stielow B."/>
            <person name="Teixiera M."/>
            <person name="Abouelleil A."/>
            <person name="Chapman S.B."/>
            <person name="Priest M."/>
            <person name="Young S.K."/>
            <person name="Wortman J."/>
            <person name="Nusbaum C."/>
            <person name="Birren B."/>
        </authorList>
    </citation>
    <scope>NUCLEOTIDE SEQUENCE [LARGE SCALE GENOMIC DNA]</scope>
    <source>
        <strain evidence="5 6">CBS 43764</strain>
    </source>
</reference>
<dbReference type="FunFam" id="3.40.50.720:FF:000084">
    <property type="entry name" value="Short-chain dehydrogenase reductase"/>
    <property type="match status" value="1"/>
</dbReference>
<accession>A0A0D1YTE0</accession>
<dbReference type="AlphaFoldDB" id="A0A0D1YTE0"/>
<keyword evidence="6" id="KW-1185">Reference proteome</keyword>
<keyword evidence="2" id="KW-0521">NADP</keyword>
<dbReference type="VEuPathDB" id="FungiDB:PV09_04755"/>
<sequence length="277" mass="28809">MAADNLSLAGKTAIVTGSGRENGIGAAIATALAQNGAAVTINYVSDASEPRSANVVKTIRDLGGKAIAVRADVSVPDEAKRLVSETLKAFGTDHIDILVNNAGSGWPHSTLDISKAELEAMFTSNVFGAIFQTQATVPHMPKGGRIVNITSIASKMGMAASPMYGASKAALDSLTFTWAREVSSNRTAGLEATLTPDQFGLSKGITVNAVAPGPVMTDFVSAGEVEMDFTAFLDMTRAERRVGTAQDIADIVLLIVQEKARWMTGQYVSASGGITGQ</sequence>
<dbReference type="InParanoid" id="A0A0D1YTE0"/>
<dbReference type="PRINTS" id="PR00081">
    <property type="entry name" value="GDHRDH"/>
</dbReference>
<dbReference type="STRING" id="253628.A0A0D1YTE0"/>
<organism evidence="5 6">
    <name type="scientific">Verruconis gallopava</name>
    <dbReference type="NCBI Taxonomy" id="253628"/>
    <lineage>
        <taxon>Eukaryota</taxon>
        <taxon>Fungi</taxon>
        <taxon>Dikarya</taxon>
        <taxon>Ascomycota</taxon>
        <taxon>Pezizomycotina</taxon>
        <taxon>Dothideomycetes</taxon>
        <taxon>Pleosporomycetidae</taxon>
        <taxon>Venturiales</taxon>
        <taxon>Sympoventuriaceae</taxon>
        <taxon>Verruconis</taxon>
    </lineage>
</organism>
<dbReference type="InterPro" id="IPR002347">
    <property type="entry name" value="SDR_fam"/>
</dbReference>
<evidence type="ECO:0000313" key="6">
    <source>
        <dbReference type="Proteomes" id="UP000053259"/>
    </source>
</evidence>
<gene>
    <name evidence="5" type="ORF">PV09_04755</name>
</gene>
<comment type="similarity">
    <text evidence="1 4">Belongs to the short-chain dehydrogenases/reductases (SDR) family.</text>
</comment>
<dbReference type="GO" id="GO:0016491">
    <property type="term" value="F:oxidoreductase activity"/>
    <property type="evidence" value="ECO:0007669"/>
    <property type="project" value="UniProtKB-KW"/>
</dbReference>
<dbReference type="Pfam" id="PF00106">
    <property type="entry name" value="adh_short"/>
    <property type="match status" value="1"/>
</dbReference>
<evidence type="ECO:0000256" key="3">
    <source>
        <dbReference type="ARBA" id="ARBA00023002"/>
    </source>
</evidence>
<evidence type="ECO:0000256" key="4">
    <source>
        <dbReference type="RuleBase" id="RU000363"/>
    </source>
</evidence>
<protein>
    <submittedName>
        <fullName evidence="5">Uncharacterized protein</fullName>
    </submittedName>
</protein>
<dbReference type="PRINTS" id="PR00080">
    <property type="entry name" value="SDRFAMILY"/>
</dbReference>
<dbReference type="PROSITE" id="PS00061">
    <property type="entry name" value="ADH_SHORT"/>
    <property type="match status" value="1"/>
</dbReference>
<dbReference type="EMBL" id="KN847542">
    <property type="protein sequence ID" value="KIW03912.1"/>
    <property type="molecule type" value="Genomic_DNA"/>
</dbReference>
<dbReference type="GeneID" id="27312728"/>
<keyword evidence="3" id="KW-0560">Oxidoreductase</keyword>
<name>A0A0D1YTE0_9PEZI</name>
<proteinExistence type="inferred from homology"/>
<evidence type="ECO:0000313" key="5">
    <source>
        <dbReference type="EMBL" id="KIW03912.1"/>
    </source>
</evidence>
<dbReference type="PANTHER" id="PTHR43639:SF1">
    <property type="entry name" value="SHORT-CHAIN DEHYDROGENASE_REDUCTASE FAMILY PROTEIN"/>
    <property type="match status" value="1"/>
</dbReference>
<evidence type="ECO:0000256" key="1">
    <source>
        <dbReference type="ARBA" id="ARBA00006484"/>
    </source>
</evidence>
<dbReference type="SUPFAM" id="SSF51735">
    <property type="entry name" value="NAD(P)-binding Rossmann-fold domains"/>
    <property type="match status" value="1"/>
</dbReference>
<dbReference type="HOGENOM" id="CLU_010194_1_3_1"/>
<dbReference type="Gene3D" id="3.40.50.720">
    <property type="entry name" value="NAD(P)-binding Rossmann-like Domain"/>
    <property type="match status" value="1"/>
</dbReference>